<dbReference type="Pfam" id="PF13432">
    <property type="entry name" value="TPR_16"/>
    <property type="match status" value="2"/>
</dbReference>
<dbReference type="InterPro" id="IPR011990">
    <property type="entry name" value="TPR-like_helical_dom_sf"/>
</dbReference>
<organism evidence="5 6">
    <name type="scientific">Streptomyces cahuitamycinicus</name>
    <dbReference type="NCBI Taxonomy" id="2070367"/>
    <lineage>
        <taxon>Bacteria</taxon>
        <taxon>Bacillati</taxon>
        <taxon>Actinomycetota</taxon>
        <taxon>Actinomycetes</taxon>
        <taxon>Kitasatosporales</taxon>
        <taxon>Streptomycetaceae</taxon>
        <taxon>Streptomyces</taxon>
    </lineage>
</organism>
<accession>A0A2N8TI14</accession>
<gene>
    <name evidence="5" type="ORF">C1J00_29795</name>
</gene>
<comment type="caution">
    <text evidence="5">The sequence shown here is derived from an EMBL/GenBank/DDBJ whole genome shotgun (WGS) entry which is preliminary data.</text>
</comment>
<keyword evidence="1" id="KW-0677">Repeat</keyword>
<sequence>MAERRLTRQDLVRRRRRSGFVGRRDEISTFRTNLARNPEADDYQFLHHVHGIAGVGKTSLLRQWVAIADEHGAAAVHLADPVHSAVEAMAAISERLSRHALPMKRFDKRLAHYQQRLHEAQQALRAQPPQEESIGEPSPQPSLPRTIAAQVGLAGLGMVPVVGALAGAVDAAQVVEGAHRLGSAVGGRLRSPDDVRLLLDPVGVLTPVFLEDLAELAERRPWVVLFIDVYERTGPALDAWLRDIALTDVHGALAANVQIVLAGQGRLDTRFWGDWLDLVNDVSLDVFTEQEARALLALQGITVEQVVEVILHLSGRLPVLVHTLAQARPSDAGAVADPSGTAVERFLKWETDPARRTAALACALPLRFNEDVYRSVVPPEAADQYPWVRGLAFVTDRAGQCRYHDVVRTPMLRLQRTQSPTRWQQDHTSLAELYRSWRLRCEENLPEEERWTDPLWRDHRCNETYHRLCADPRQALPEALAEITEACEHDGGAVRRWAQLLAQAAADTADEALTTWGDRLTSAPGQEASAVVSTLDVLLGHPGLPPSGQVRARLVRGRAHRRAERYAQAHGDFAAALTLAPDDAVAHVERALTYLLTGRPDQARADYTRAIELNPDLDWAYVGRAQALRMQGHIAAALSDLDRALAIDPEYAAARAERSLILWETQRRDEALREMARAAQYAPPSSWYRLAWLRFLGRLGRHTEVVKHTDGLLAEAYLPSPHRSELLAYQGWALHCLGRDDEALPRLAQGTELAAAPPVAFARYGWVLWEAGRLEEAEQNFSRALSMAPDHTWCLGGRGITRIYDGRQDEAIDDLARSFALQLDISVATAEARLARPLVTLLREHMDTDRAALGAAIRLSAIVCVQQEWPGLARSVASVLLLRPGPRLLAGGLRLIRQVDETVGGKPVDRHAWVTRLVRSVLRLITRHSPGGNAATPGPGAGVTSTLPPQ</sequence>
<dbReference type="RefSeq" id="WP_102912093.1">
    <property type="nucleotide sequence ID" value="NZ_POUC01000288.1"/>
</dbReference>
<protein>
    <submittedName>
        <fullName evidence="5">Uncharacterized protein</fullName>
    </submittedName>
</protein>
<dbReference type="Pfam" id="PF13181">
    <property type="entry name" value="TPR_8"/>
    <property type="match status" value="1"/>
</dbReference>
<feature type="repeat" description="TPR" evidence="3">
    <location>
        <begin position="550"/>
        <end position="583"/>
    </location>
</feature>
<evidence type="ECO:0000313" key="6">
    <source>
        <dbReference type="Proteomes" id="UP000235943"/>
    </source>
</evidence>
<dbReference type="InterPro" id="IPR019734">
    <property type="entry name" value="TPR_rpt"/>
</dbReference>
<dbReference type="Proteomes" id="UP000235943">
    <property type="component" value="Unassembled WGS sequence"/>
</dbReference>
<dbReference type="OrthoDB" id="9814944at2"/>
<dbReference type="PANTHER" id="PTHR44858:SF1">
    <property type="entry name" value="UDP-N-ACETYLGLUCOSAMINE--PEPTIDE N-ACETYLGLUCOSAMINYLTRANSFERASE SPINDLY-RELATED"/>
    <property type="match status" value="1"/>
</dbReference>
<dbReference type="SMART" id="SM00028">
    <property type="entry name" value="TPR"/>
    <property type="match status" value="6"/>
</dbReference>
<dbReference type="Gene3D" id="1.25.40.10">
    <property type="entry name" value="Tetratricopeptide repeat domain"/>
    <property type="match status" value="3"/>
</dbReference>
<dbReference type="SUPFAM" id="SSF52540">
    <property type="entry name" value="P-loop containing nucleoside triphosphate hydrolases"/>
    <property type="match status" value="1"/>
</dbReference>
<dbReference type="SUPFAM" id="SSF48452">
    <property type="entry name" value="TPR-like"/>
    <property type="match status" value="1"/>
</dbReference>
<feature type="repeat" description="TPR" evidence="3">
    <location>
        <begin position="584"/>
        <end position="617"/>
    </location>
</feature>
<reference evidence="5 6" key="1">
    <citation type="submission" date="2018-01" db="EMBL/GenBank/DDBJ databases">
        <title>Draft genome sequence of Streptomyces sp. 13K301.</title>
        <authorList>
            <person name="Sahin N."/>
            <person name="Saygin H."/>
            <person name="Ay H."/>
        </authorList>
    </citation>
    <scope>NUCLEOTIDE SEQUENCE [LARGE SCALE GENOMIC DNA]</scope>
    <source>
        <strain evidence="5 6">13K301</strain>
    </source>
</reference>
<feature type="region of interest" description="Disordered" evidence="4">
    <location>
        <begin position="120"/>
        <end position="142"/>
    </location>
</feature>
<dbReference type="InterPro" id="IPR050498">
    <property type="entry name" value="Ycf3"/>
</dbReference>
<dbReference type="InterPro" id="IPR027417">
    <property type="entry name" value="P-loop_NTPase"/>
</dbReference>
<keyword evidence="2 3" id="KW-0802">TPR repeat</keyword>
<feature type="repeat" description="TPR" evidence="3">
    <location>
        <begin position="758"/>
        <end position="791"/>
    </location>
</feature>
<feature type="region of interest" description="Disordered" evidence="4">
    <location>
        <begin position="928"/>
        <end position="950"/>
    </location>
</feature>
<evidence type="ECO:0000256" key="1">
    <source>
        <dbReference type="ARBA" id="ARBA00022737"/>
    </source>
</evidence>
<keyword evidence="6" id="KW-1185">Reference proteome</keyword>
<dbReference type="PANTHER" id="PTHR44858">
    <property type="entry name" value="TETRATRICOPEPTIDE REPEAT PROTEIN 6"/>
    <property type="match status" value="1"/>
</dbReference>
<dbReference type="EMBL" id="POUC01000288">
    <property type="protein sequence ID" value="PNG18681.1"/>
    <property type="molecule type" value="Genomic_DNA"/>
</dbReference>
<dbReference type="AlphaFoldDB" id="A0A2N8TI14"/>
<proteinExistence type="predicted"/>
<evidence type="ECO:0000313" key="5">
    <source>
        <dbReference type="EMBL" id="PNG18681.1"/>
    </source>
</evidence>
<evidence type="ECO:0000256" key="3">
    <source>
        <dbReference type="PROSITE-ProRule" id="PRU00339"/>
    </source>
</evidence>
<dbReference type="PROSITE" id="PS50005">
    <property type="entry name" value="TPR"/>
    <property type="match status" value="3"/>
</dbReference>
<evidence type="ECO:0000256" key="4">
    <source>
        <dbReference type="SAM" id="MobiDB-lite"/>
    </source>
</evidence>
<name>A0A2N8TI14_9ACTN</name>
<evidence type="ECO:0000256" key="2">
    <source>
        <dbReference type="ARBA" id="ARBA00022803"/>
    </source>
</evidence>
<dbReference type="Gene3D" id="3.40.50.300">
    <property type="entry name" value="P-loop containing nucleotide triphosphate hydrolases"/>
    <property type="match status" value="1"/>
</dbReference>